<reference evidence="1 2" key="1">
    <citation type="submission" date="2021-04" db="EMBL/GenBank/DDBJ databases">
        <authorList>
            <person name="Shkoporov A.N."/>
            <person name="Stockdale S.R."/>
            <person name="Guerin E."/>
            <person name="Ross R.P."/>
            <person name="Hill C."/>
        </authorList>
    </citation>
    <scope>NUCLEOTIDE SEQUENCE [LARGE SCALE GENOMIC DNA]</scope>
    <source>
        <strain evidence="2">cr17_1</strain>
    </source>
</reference>
<organism evidence="1 2">
    <name type="scientific">uncultured phage cr17_1</name>
    <dbReference type="NCBI Taxonomy" id="2986404"/>
    <lineage>
        <taxon>Viruses</taxon>
        <taxon>Duplodnaviria</taxon>
        <taxon>Heunggongvirae</taxon>
        <taxon>Uroviricota</taxon>
        <taxon>Caudoviricetes</taxon>
        <taxon>Crassvirales</taxon>
        <taxon>Intestiviridae</taxon>
        <taxon>Crudevirinae</taxon>
        <taxon>Endlipuvirus</taxon>
        <taxon>Endlipuvirus intestinihominis</taxon>
    </lineage>
</organism>
<dbReference type="EMBL" id="MZ130488">
    <property type="protein sequence ID" value="QWM90304.1"/>
    <property type="molecule type" value="Genomic_DNA"/>
</dbReference>
<dbReference type="KEGG" id="vg:75691631"/>
<sequence length="860" mass="97943">MKGFNPIIRQRVSPINLETVANTYRELEQGHQKSMQLASQLQTAMAQLPLNEAEDEWRQNKIQQIRNTLDNNLNYGNAAGAYDDLVKAQGDITSDPGLIGRIRAQQDYTAYLNNINERQDLSEYHKNYYRANTKYRYNDIYNDKGQVIGGTKWEPNERPVSSIDMNKIYNEALKYVSPDAGGYENTTFIDISTGKVSNTYTENSTMARYNSITGKYEILPPEKIRAAVDAAIKANPAIRASLEQDYKIDKWYHSQNPNIANDVIDPKGYTKSFDQYVNDKIDPFIRAKQYRRIYTSTAYNDSMINEIAKAKVTAKANNSGNNQQINNFLANTIVEKGPRAQVKIDPGLEVLTGVRTIGSTYTEKLNEKYPNINIPEFNLYTTPDALSTWAKNNNISGEVAIDVMREFDNFKRATLPYRATINNVIGDVNDPNKIDAFNFISQVSSGIIDDISPDDTDTMKEWKQSFANITDRLFGDNSAGIAITLKNQRDLDTFKRNIGDLWDTYEIKQYNTENGDIRLVLSSDHKDGTYKFVQAAKATNLDSRVFGGGLRREKYTSIRRVDENGNIVPLEVHFNNPNRELLISQADYLYTDIIKQANKLQEDILPVGDEVVVDTSVSSHTNPEHYMRDQLYQTISNPADAKLEKDRRDDIVKRYTNIFKANPQLMISGDYLVVDKNGTLRDMTSDEIEDARIKIPTYNDSNIKHQLTYVPTMGWKIKTTVTDDSDVKEYILKEGLNDPSIDAVNNSISTQAKLLLDNVTYAYQAFSYDTPYSTDIVVKDKHTGKFILQDEDLRTIKEDISLQDVEKLALWSVVENKVRNGEYTENDKEAIGQAYYNSLIIKGFDPETAMIFTNKYIEKL</sequence>
<accession>A0AAE7RVQ1</accession>
<evidence type="ECO:0000313" key="1">
    <source>
        <dbReference type="EMBL" id="QWM90304.1"/>
    </source>
</evidence>
<name>A0AAE7RVQ1_9CAUD</name>
<protein>
    <submittedName>
        <fullName evidence="1">Uncharacterized protein</fullName>
    </submittedName>
</protein>
<dbReference type="RefSeq" id="YP_010359876.1">
    <property type="nucleotide sequence ID" value="NC_062778.1"/>
</dbReference>
<proteinExistence type="predicted"/>
<gene>
    <name evidence="1" type="primary">gp_25564</name>
</gene>
<keyword evidence="2" id="KW-1185">Reference proteome</keyword>
<dbReference type="GeneID" id="75691631"/>
<dbReference type="Proteomes" id="UP000827442">
    <property type="component" value="Segment"/>
</dbReference>
<evidence type="ECO:0000313" key="2">
    <source>
        <dbReference type="Proteomes" id="UP000827442"/>
    </source>
</evidence>